<dbReference type="PIRSF" id="PIRSF001589">
    <property type="entry name" value="Asn_synthetase_glu-h"/>
    <property type="match status" value="1"/>
</dbReference>
<dbReference type="NCBIfam" id="TIGR01536">
    <property type="entry name" value="asn_synth_AEB"/>
    <property type="match status" value="1"/>
</dbReference>
<evidence type="ECO:0000256" key="2">
    <source>
        <dbReference type="ARBA" id="ARBA00005752"/>
    </source>
</evidence>
<evidence type="ECO:0000256" key="3">
    <source>
        <dbReference type="ARBA" id="ARBA00012737"/>
    </source>
</evidence>
<dbReference type="SUPFAM" id="SSF56235">
    <property type="entry name" value="N-terminal nucleophile aminohydrolases (Ntn hydrolases)"/>
    <property type="match status" value="1"/>
</dbReference>
<comment type="pathway">
    <text evidence="1">Amino-acid biosynthesis; L-asparagine biosynthesis; L-asparagine from L-aspartate (L-Gln route): step 1/1.</text>
</comment>
<dbReference type="Gene3D" id="3.40.50.620">
    <property type="entry name" value="HUPs"/>
    <property type="match status" value="1"/>
</dbReference>
<dbReference type="InterPro" id="IPR006426">
    <property type="entry name" value="Asn_synth_AEB"/>
</dbReference>
<dbReference type="InterPro" id="IPR033738">
    <property type="entry name" value="AsnB_N"/>
</dbReference>
<proteinExistence type="inferred from homology"/>
<dbReference type="PANTHER" id="PTHR43284">
    <property type="entry name" value="ASPARAGINE SYNTHETASE (GLUTAMINE-HYDROLYZING)"/>
    <property type="match status" value="1"/>
</dbReference>
<dbReference type="EMBL" id="VBRY01000008">
    <property type="protein sequence ID" value="TLS66728.1"/>
    <property type="molecule type" value="Genomic_DNA"/>
</dbReference>
<feature type="binding site" evidence="9">
    <location>
        <begin position="371"/>
        <end position="372"/>
    </location>
    <ligand>
        <name>ATP</name>
        <dbReference type="ChEBI" id="CHEBI:30616"/>
    </ligand>
</feature>
<dbReference type="CDD" id="cd01991">
    <property type="entry name" value="Asn_synthase_B_C"/>
    <property type="match status" value="1"/>
</dbReference>
<dbReference type="EC" id="6.3.5.4" evidence="3"/>
<dbReference type="Proteomes" id="UP000306585">
    <property type="component" value="Unassembled WGS sequence"/>
</dbReference>
<evidence type="ECO:0000259" key="10">
    <source>
        <dbReference type="PROSITE" id="PS51278"/>
    </source>
</evidence>
<dbReference type="GO" id="GO:0005524">
    <property type="term" value="F:ATP binding"/>
    <property type="evidence" value="ECO:0007669"/>
    <property type="project" value="UniProtKB-KW"/>
</dbReference>
<dbReference type="Gene3D" id="3.60.20.10">
    <property type="entry name" value="Glutamine Phosphoribosylpyrophosphate, subunit 1, domain 1"/>
    <property type="match status" value="1"/>
</dbReference>
<protein>
    <recommendedName>
        <fullName evidence="3">asparagine synthase (glutamine-hydrolyzing)</fullName>
        <ecNumber evidence="3">6.3.5.4</ecNumber>
    </recommendedName>
</protein>
<feature type="domain" description="Glutamine amidotransferase type-2" evidence="10">
    <location>
        <begin position="2"/>
        <end position="217"/>
    </location>
</feature>
<keyword evidence="5 9" id="KW-0067">ATP-binding</keyword>
<evidence type="ECO:0000256" key="7">
    <source>
        <dbReference type="ARBA" id="ARBA00048741"/>
    </source>
</evidence>
<keyword evidence="6 8" id="KW-0315">Glutamine amidotransferase</keyword>
<evidence type="ECO:0000313" key="11">
    <source>
        <dbReference type="EMBL" id="TLS66728.1"/>
    </source>
</evidence>
<evidence type="ECO:0000256" key="4">
    <source>
        <dbReference type="ARBA" id="ARBA00022741"/>
    </source>
</evidence>
<keyword evidence="4 9" id="KW-0547">Nucleotide-binding</keyword>
<reference evidence="11 12" key="1">
    <citation type="journal article" date="2019" name="Appl. Environ. Microbiol.">
        <title>Environmental Evidence and Genomic Insight of Iron-oxidizing Bacteria Preference Towards More Corrosion Resistant Stainless Steel at Higher Salinities.</title>
        <authorList>
            <person name="Garrison C.E."/>
            <person name="Price K.A."/>
            <person name="Field E.K."/>
        </authorList>
    </citation>
    <scope>NUCLEOTIDE SEQUENCE [LARGE SCALE GENOMIC DNA]</scope>
    <source>
        <strain evidence="11 12">P3</strain>
    </source>
</reference>
<organism evidence="11 12">
    <name type="scientific">Mariprofundus erugo</name>
    <dbReference type="NCBI Taxonomy" id="2528639"/>
    <lineage>
        <taxon>Bacteria</taxon>
        <taxon>Pseudomonadati</taxon>
        <taxon>Pseudomonadota</taxon>
        <taxon>Candidatius Mariprofundia</taxon>
        <taxon>Mariprofundales</taxon>
        <taxon>Mariprofundaceae</taxon>
        <taxon>Mariprofundus</taxon>
    </lineage>
</organism>
<dbReference type="PANTHER" id="PTHR43284:SF1">
    <property type="entry name" value="ASPARAGINE SYNTHETASE"/>
    <property type="match status" value="1"/>
</dbReference>
<evidence type="ECO:0000256" key="1">
    <source>
        <dbReference type="ARBA" id="ARBA00005187"/>
    </source>
</evidence>
<dbReference type="InterPro" id="IPR051786">
    <property type="entry name" value="ASN_synthetase/amidase"/>
</dbReference>
<feature type="active site" description="For GATase activity" evidence="8">
    <location>
        <position position="2"/>
    </location>
</feature>
<sequence length="607" mass="66924">MCGIAGIYSYHPKSAEISREELILIRDHMVARGPDGKGEWFSADNRVGLAHRRLSIIDLSEHGSQPMQSGDGRYAISFNGEIYNYRELRADLERAGSVFHSDSDTEVLLHLYAKKGVAMLNDLRGMFAFSLWDNEHCCMVIARDPYGIKPLYYSNDGQTIRIASQVKALMAGGKVSKSKSPAGMAGFFLFGHMPEPYTQYQDVSALPAGHYAVIDESGMHDPVCYFDLQHVFDCTVELSEKEAQEMVFNAMTESINYHLISDVPVGVFLSAGIDSGAILSLAGEGGCRHLQTLTLAFEEFGGSANDESPLAAQVAKHFQVKHHHKRILAGDEFSAGLDGFFEAMDQPTTDGLNTYFVSKAVSELGWKVALSGVGGDEMFCGYPSFTDIPSWVRLMGTPSRIPGLGNIFSHLATYARLNPKAAGLVKYGGTYEGAYLLKRGIFLPEELPELVGKEMAAEGLKQLSVEEHISRRIGVGKTTEKSMVSLLESSLYMRNQLLRDSDWAGMAHSLEIRTPFVDAHLIRKIVPALSSVWNSSGKGLFYGSLNRPLPEFITSRSKTGFYTPVSKWLQSDNRLDVWKSIPSLRKGSAPWARRWAFVVADRSGLLG</sequence>
<dbReference type="InterPro" id="IPR014729">
    <property type="entry name" value="Rossmann-like_a/b/a_fold"/>
</dbReference>
<comment type="similarity">
    <text evidence="2">Belongs to the asparagine synthetase family.</text>
</comment>
<dbReference type="InterPro" id="IPR001962">
    <property type="entry name" value="Asn_synthase"/>
</dbReference>
<keyword evidence="11" id="KW-0436">Ligase</keyword>
<dbReference type="RefSeq" id="WP_138239558.1">
    <property type="nucleotide sequence ID" value="NZ_VBRY01000008.1"/>
</dbReference>
<gene>
    <name evidence="11" type="primary">asnB</name>
    <name evidence="11" type="ORF">FEF65_09410</name>
</gene>
<dbReference type="InterPro" id="IPR029055">
    <property type="entry name" value="Ntn_hydrolases_N"/>
</dbReference>
<evidence type="ECO:0000256" key="6">
    <source>
        <dbReference type="ARBA" id="ARBA00022962"/>
    </source>
</evidence>
<evidence type="ECO:0000313" key="12">
    <source>
        <dbReference type="Proteomes" id="UP000306585"/>
    </source>
</evidence>
<dbReference type="AlphaFoldDB" id="A0A5R9GM33"/>
<dbReference type="Pfam" id="PF13537">
    <property type="entry name" value="GATase_7"/>
    <property type="match status" value="1"/>
</dbReference>
<evidence type="ECO:0000256" key="9">
    <source>
        <dbReference type="PIRSR" id="PIRSR001589-2"/>
    </source>
</evidence>
<dbReference type="CDD" id="cd00712">
    <property type="entry name" value="AsnB"/>
    <property type="match status" value="1"/>
</dbReference>
<keyword evidence="12" id="KW-1185">Reference proteome</keyword>
<dbReference type="GO" id="GO:0005829">
    <property type="term" value="C:cytosol"/>
    <property type="evidence" value="ECO:0007669"/>
    <property type="project" value="TreeGrafter"/>
</dbReference>
<keyword evidence="8" id="KW-0028">Amino-acid biosynthesis</keyword>
<name>A0A5R9GM33_9PROT</name>
<dbReference type="GO" id="GO:0006529">
    <property type="term" value="P:asparagine biosynthetic process"/>
    <property type="evidence" value="ECO:0007669"/>
    <property type="project" value="UniProtKB-KW"/>
</dbReference>
<dbReference type="PROSITE" id="PS51278">
    <property type="entry name" value="GATASE_TYPE_2"/>
    <property type="match status" value="1"/>
</dbReference>
<evidence type="ECO:0000256" key="5">
    <source>
        <dbReference type="ARBA" id="ARBA00022840"/>
    </source>
</evidence>
<comment type="caution">
    <text evidence="11">The sequence shown here is derived from an EMBL/GenBank/DDBJ whole genome shotgun (WGS) entry which is preliminary data.</text>
</comment>
<comment type="catalytic activity">
    <reaction evidence="7">
        <text>L-aspartate + L-glutamine + ATP + H2O = L-asparagine + L-glutamate + AMP + diphosphate + H(+)</text>
        <dbReference type="Rhea" id="RHEA:12228"/>
        <dbReference type="ChEBI" id="CHEBI:15377"/>
        <dbReference type="ChEBI" id="CHEBI:15378"/>
        <dbReference type="ChEBI" id="CHEBI:29985"/>
        <dbReference type="ChEBI" id="CHEBI:29991"/>
        <dbReference type="ChEBI" id="CHEBI:30616"/>
        <dbReference type="ChEBI" id="CHEBI:33019"/>
        <dbReference type="ChEBI" id="CHEBI:58048"/>
        <dbReference type="ChEBI" id="CHEBI:58359"/>
        <dbReference type="ChEBI" id="CHEBI:456215"/>
        <dbReference type="EC" id="6.3.5.4"/>
    </reaction>
</comment>
<dbReference type="Pfam" id="PF00733">
    <property type="entry name" value="Asn_synthase"/>
    <property type="match status" value="1"/>
</dbReference>
<dbReference type="GO" id="GO:0004066">
    <property type="term" value="F:asparagine synthase (glutamine-hydrolyzing) activity"/>
    <property type="evidence" value="ECO:0007669"/>
    <property type="project" value="UniProtKB-EC"/>
</dbReference>
<dbReference type="SUPFAM" id="SSF52402">
    <property type="entry name" value="Adenine nucleotide alpha hydrolases-like"/>
    <property type="match status" value="1"/>
</dbReference>
<evidence type="ECO:0000256" key="8">
    <source>
        <dbReference type="PIRSR" id="PIRSR001589-1"/>
    </source>
</evidence>
<feature type="binding site" evidence="9">
    <location>
        <position position="104"/>
    </location>
    <ligand>
        <name>L-glutamine</name>
        <dbReference type="ChEBI" id="CHEBI:58359"/>
    </ligand>
</feature>
<keyword evidence="8" id="KW-0061">Asparagine biosynthesis</keyword>
<accession>A0A5R9GM33</accession>
<dbReference type="InterPro" id="IPR017932">
    <property type="entry name" value="GATase_2_dom"/>
</dbReference>